<dbReference type="Proteomes" id="UP000251960">
    <property type="component" value="Chromosome 6"/>
</dbReference>
<organism evidence="1 2">
    <name type="scientific">Zea mays</name>
    <name type="common">Maize</name>
    <dbReference type="NCBI Taxonomy" id="4577"/>
    <lineage>
        <taxon>Eukaryota</taxon>
        <taxon>Viridiplantae</taxon>
        <taxon>Streptophyta</taxon>
        <taxon>Embryophyta</taxon>
        <taxon>Tracheophyta</taxon>
        <taxon>Spermatophyta</taxon>
        <taxon>Magnoliopsida</taxon>
        <taxon>Liliopsida</taxon>
        <taxon>Poales</taxon>
        <taxon>Poaceae</taxon>
        <taxon>PACMAD clade</taxon>
        <taxon>Panicoideae</taxon>
        <taxon>Andropogonodae</taxon>
        <taxon>Andropogoneae</taxon>
        <taxon>Tripsacinae</taxon>
        <taxon>Zea</taxon>
    </lineage>
</organism>
<feature type="non-terminal residue" evidence="1">
    <location>
        <position position="1"/>
    </location>
</feature>
<protein>
    <submittedName>
        <fullName evidence="1">Uncharacterized protein</fullName>
    </submittedName>
</protein>
<proteinExistence type="predicted"/>
<dbReference type="AlphaFoldDB" id="A0A3L6EEC9"/>
<gene>
    <name evidence="1" type="ORF">Zm00014a_023374</name>
</gene>
<comment type="caution">
    <text evidence="1">The sequence shown here is derived from an EMBL/GenBank/DDBJ whole genome shotgun (WGS) entry which is preliminary data.</text>
</comment>
<dbReference type="EMBL" id="NCVQ01000007">
    <property type="protein sequence ID" value="PWZ19396.1"/>
    <property type="molecule type" value="Genomic_DNA"/>
</dbReference>
<reference evidence="1 2" key="1">
    <citation type="journal article" date="2018" name="Nat. Genet.">
        <title>Extensive intraspecific gene order and gene structural variations between Mo17 and other maize genomes.</title>
        <authorList>
            <person name="Sun S."/>
            <person name="Zhou Y."/>
            <person name="Chen J."/>
            <person name="Shi J."/>
            <person name="Zhao H."/>
            <person name="Zhao H."/>
            <person name="Song W."/>
            <person name="Zhang M."/>
            <person name="Cui Y."/>
            <person name="Dong X."/>
            <person name="Liu H."/>
            <person name="Ma X."/>
            <person name="Jiao Y."/>
            <person name="Wang B."/>
            <person name="Wei X."/>
            <person name="Stein J.C."/>
            <person name="Glaubitz J.C."/>
            <person name="Lu F."/>
            <person name="Yu G."/>
            <person name="Liang C."/>
            <person name="Fengler K."/>
            <person name="Li B."/>
            <person name="Rafalski A."/>
            <person name="Schnable P.S."/>
            <person name="Ware D.H."/>
            <person name="Buckler E.S."/>
            <person name="Lai J."/>
        </authorList>
    </citation>
    <scope>NUCLEOTIDE SEQUENCE [LARGE SCALE GENOMIC DNA]</scope>
    <source>
        <strain evidence="2">cv. Missouri 17</strain>
        <tissue evidence="1">Seedling</tissue>
    </source>
</reference>
<accession>A0A3L6EEC9</accession>
<evidence type="ECO:0000313" key="2">
    <source>
        <dbReference type="Proteomes" id="UP000251960"/>
    </source>
</evidence>
<sequence length="64" mass="7083">KGRLRAVVRALPQVTRSRVRKGLPQFIPSLDPTHVGTSGTRSGLSLIALLSFIYRGLHEYLTPK</sequence>
<name>A0A3L6EEC9_MAIZE</name>
<evidence type="ECO:0000313" key="1">
    <source>
        <dbReference type="EMBL" id="PWZ19396.1"/>
    </source>
</evidence>